<name>A0A9Q1KA00_9CARY</name>
<dbReference type="PROSITE" id="PS51035">
    <property type="entry name" value="BAG"/>
    <property type="match status" value="1"/>
</dbReference>
<dbReference type="InterPro" id="IPR000048">
    <property type="entry name" value="IQ_motif_EF-hand-BS"/>
</dbReference>
<dbReference type="GO" id="GO:0051087">
    <property type="term" value="F:protein-folding chaperone binding"/>
    <property type="evidence" value="ECO:0007669"/>
    <property type="project" value="InterPro"/>
</dbReference>
<dbReference type="GO" id="GO:0005516">
    <property type="term" value="F:calmodulin binding"/>
    <property type="evidence" value="ECO:0007669"/>
    <property type="project" value="UniProtKB-KW"/>
</dbReference>
<dbReference type="InterPro" id="IPR003103">
    <property type="entry name" value="BAG_domain"/>
</dbReference>
<proteinExistence type="predicted"/>
<dbReference type="EMBL" id="JAKOGI010000229">
    <property type="protein sequence ID" value="KAJ8439119.1"/>
    <property type="molecule type" value="Genomic_DNA"/>
</dbReference>
<protein>
    <recommendedName>
        <fullName evidence="4">BAG domain-containing protein</fullName>
    </recommendedName>
</protein>
<feature type="compositionally biased region" description="Low complexity" evidence="3">
    <location>
        <begin position="45"/>
        <end position="56"/>
    </location>
</feature>
<dbReference type="GO" id="GO:0009506">
    <property type="term" value="C:plasmodesma"/>
    <property type="evidence" value="ECO:0007669"/>
    <property type="project" value="TreeGrafter"/>
</dbReference>
<evidence type="ECO:0000313" key="5">
    <source>
        <dbReference type="EMBL" id="KAJ8439119.1"/>
    </source>
</evidence>
<dbReference type="SMART" id="SM00015">
    <property type="entry name" value="IQ"/>
    <property type="match status" value="1"/>
</dbReference>
<dbReference type="AlphaFoldDB" id="A0A9Q1KA00"/>
<dbReference type="SUPFAM" id="SSF63491">
    <property type="entry name" value="BAG domain"/>
    <property type="match status" value="1"/>
</dbReference>
<dbReference type="Gene3D" id="1.20.58.120">
    <property type="entry name" value="BAG domain"/>
    <property type="match status" value="1"/>
</dbReference>
<dbReference type="CDD" id="cd23767">
    <property type="entry name" value="IQCD"/>
    <property type="match status" value="1"/>
</dbReference>
<feature type="region of interest" description="Disordered" evidence="3">
    <location>
        <begin position="19"/>
        <end position="57"/>
    </location>
</feature>
<evidence type="ECO:0000256" key="2">
    <source>
        <dbReference type="ARBA" id="ARBA00023186"/>
    </source>
</evidence>
<comment type="caution">
    <text evidence="5">The sequence shown here is derived from an EMBL/GenBank/DDBJ whole genome shotgun (WGS) entry which is preliminary data.</text>
</comment>
<feature type="region of interest" description="Disordered" evidence="3">
    <location>
        <begin position="345"/>
        <end position="375"/>
    </location>
</feature>
<dbReference type="PROSITE" id="PS50096">
    <property type="entry name" value="IQ"/>
    <property type="match status" value="1"/>
</dbReference>
<organism evidence="5 6">
    <name type="scientific">Carnegiea gigantea</name>
    <dbReference type="NCBI Taxonomy" id="171969"/>
    <lineage>
        <taxon>Eukaryota</taxon>
        <taxon>Viridiplantae</taxon>
        <taxon>Streptophyta</taxon>
        <taxon>Embryophyta</taxon>
        <taxon>Tracheophyta</taxon>
        <taxon>Spermatophyta</taxon>
        <taxon>Magnoliopsida</taxon>
        <taxon>eudicotyledons</taxon>
        <taxon>Gunneridae</taxon>
        <taxon>Pentapetalae</taxon>
        <taxon>Caryophyllales</taxon>
        <taxon>Cactineae</taxon>
        <taxon>Cactaceae</taxon>
        <taxon>Cactoideae</taxon>
        <taxon>Echinocereeae</taxon>
        <taxon>Carnegiea</taxon>
    </lineage>
</organism>
<dbReference type="Pfam" id="PF02179">
    <property type="entry name" value="BAG"/>
    <property type="match status" value="1"/>
</dbReference>
<keyword evidence="2" id="KW-0143">Chaperone</keyword>
<dbReference type="PANTHER" id="PTHR33322">
    <property type="entry name" value="BAG DOMAIN CONTAINING PROTEIN, EXPRESSED"/>
    <property type="match status" value="1"/>
</dbReference>
<dbReference type="SMART" id="SM00264">
    <property type="entry name" value="BAG"/>
    <property type="match status" value="1"/>
</dbReference>
<evidence type="ECO:0000256" key="3">
    <source>
        <dbReference type="SAM" id="MobiDB-lite"/>
    </source>
</evidence>
<feature type="compositionally biased region" description="Low complexity" evidence="3">
    <location>
        <begin position="23"/>
        <end position="34"/>
    </location>
</feature>
<keyword evidence="1" id="KW-0112">Calmodulin-binding</keyword>
<dbReference type="OrthoDB" id="1923217at2759"/>
<dbReference type="InterPro" id="IPR036533">
    <property type="entry name" value="BAG_dom_sf"/>
</dbReference>
<dbReference type="PANTHER" id="PTHR33322:SF4">
    <property type="entry name" value="BAG DOMAIN CONTAINING PROTEIN, EXPRESSED"/>
    <property type="match status" value="1"/>
</dbReference>
<feature type="domain" description="BAG" evidence="4">
    <location>
        <begin position="95"/>
        <end position="172"/>
    </location>
</feature>
<keyword evidence="6" id="KW-1185">Reference proteome</keyword>
<evidence type="ECO:0000313" key="6">
    <source>
        <dbReference type="Proteomes" id="UP001153076"/>
    </source>
</evidence>
<sequence>MVMDDPFFHTPYPQGGFFRQAMPSLSPAPSSSQPKHSGCFRQTTPSISPAPSSSQPKKLVSIPIHFVGSEKAKSDSALKIQKAFRGFRVRNNVKKILAIQREIALVEKKLQERETVELIKRDEKERLKMNESLMALLFKLDSVRSVNDSVRDCRKAAIKKAIMLQERIDSFVAAIDDQDKDSHEIASETIDTAVDEGELKENIDDSGVERVEILDDVNNSDVVEVETPENVNDSGVVGVEIPEKVEQAEHEAWECVGEVTTEDKSDLVELSEGGNSTKRSCDEWFVVGGDGEESKRSKKLLEKMAEDNQKLMVMVAELCDRNAAQASLISSLSQRVEQLEKAMSDSLTKKKKKKNHLNSLTHTTGPKYRSSAISSDPLQDNITRIDQNLLSMLFSSEMLREDATGPSEKLISEFIQKRLEEFKSKVSL</sequence>
<dbReference type="InterPro" id="IPR040400">
    <property type="entry name" value="BAG5/6/7/8"/>
</dbReference>
<accession>A0A9Q1KA00</accession>
<dbReference type="Proteomes" id="UP001153076">
    <property type="component" value="Unassembled WGS sequence"/>
</dbReference>
<evidence type="ECO:0000256" key="1">
    <source>
        <dbReference type="ARBA" id="ARBA00022860"/>
    </source>
</evidence>
<dbReference type="GO" id="GO:0006457">
    <property type="term" value="P:protein folding"/>
    <property type="evidence" value="ECO:0007669"/>
    <property type="project" value="TreeGrafter"/>
</dbReference>
<reference evidence="5" key="1">
    <citation type="submission" date="2022-04" db="EMBL/GenBank/DDBJ databases">
        <title>Carnegiea gigantea Genome sequencing and assembly v2.</title>
        <authorList>
            <person name="Copetti D."/>
            <person name="Sanderson M.J."/>
            <person name="Burquez A."/>
            <person name="Wojciechowski M.F."/>
        </authorList>
    </citation>
    <scope>NUCLEOTIDE SEQUENCE</scope>
    <source>
        <strain evidence="5">SGP5-SGP5p</strain>
        <tissue evidence="5">Aerial part</tissue>
    </source>
</reference>
<dbReference type="Pfam" id="PF00612">
    <property type="entry name" value="IQ"/>
    <property type="match status" value="1"/>
</dbReference>
<gene>
    <name evidence="5" type="ORF">Cgig2_027045</name>
</gene>
<evidence type="ECO:0000259" key="4">
    <source>
        <dbReference type="PROSITE" id="PS51035"/>
    </source>
</evidence>